<dbReference type="Pfam" id="PF00563">
    <property type="entry name" value="EAL"/>
    <property type="match status" value="1"/>
</dbReference>
<dbReference type="STRING" id="579748.TW81_17105"/>
<organism evidence="2 3">
    <name type="scientific">Vibrio galatheae</name>
    <dbReference type="NCBI Taxonomy" id="579748"/>
    <lineage>
        <taxon>Bacteria</taxon>
        <taxon>Pseudomonadati</taxon>
        <taxon>Pseudomonadota</taxon>
        <taxon>Gammaproteobacteria</taxon>
        <taxon>Vibrionales</taxon>
        <taxon>Vibrionaceae</taxon>
        <taxon>Vibrio</taxon>
    </lineage>
</organism>
<dbReference type="InterPro" id="IPR001633">
    <property type="entry name" value="EAL_dom"/>
</dbReference>
<evidence type="ECO:0000313" key="2">
    <source>
        <dbReference type="EMBL" id="KJY81629.1"/>
    </source>
</evidence>
<dbReference type="CDD" id="cd01948">
    <property type="entry name" value="EAL"/>
    <property type="match status" value="1"/>
</dbReference>
<dbReference type="PATRIC" id="fig|579748.3.peg.3529"/>
<reference evidence="2 3" key="1">
    <citation type="journal article" date="2015" name="BMC Genomics">
        <title>Genome mining reveals unlocked bioactive potential of marine Gram-negative bacteria.</title>
        <authorList>
            <person name="Machado H."/>
            <person name="Sonnenschein E.C."/>
            <person name="Melchiorsen J."/>
            <person name="Gram L."/>
        </authorList>
    </citation>
    <scope>NUCLEOTIDE SEQUENCE [LARGE SCALE GENOMIC DNA]</scope>
    <source>
        <strain evidence="2 3">S2757</strain>
    </source>
</reference>
<dbReference type="InterPro" id="IPR013702">
    <property type="entry name" value="FIST_domain_N"/>
</dbReference>
<dbReference type="PROSITE" id="PS50883">
    <property type="entry name" value="EAL"/>
    <property type="match status" value="1"/>
</dbReference>
<dbReference type="AlphaFoldDB" id="A0A0F4NFB9"/>
<dbReference type="Proteomes" id="UP000033673">
    <property type="component" value="Unassembled WGS sequence"/>
</dbReference>
<sequence length="824" mass="93235">MRTYSALITDHQQLMAHLRDIPTKNYSSCLVQLLSTDPESVVCDYATQILEHIPGCHIIGHSTRHTIYDGQIVHHGSLVTISCFEHTAITSSCVAVTDSPRSDARQVADELALARATKSIISFSHHIRSLDCNLYQALGELSDIPVSGGAAATVEGRDAWVLLGNQTLQDKSVSVALHGEELQVWRNSFSEWTPIGGLLRVTDADGARLRSLDYQSAYDLYQTRLSAGKTLTLDQLLSFPLKNSSGVVSCPRVLHPDGSIEFEHPFQIGDEVRICYNHPSLTLEQVRHDVTGLAQHNPESIFIYNCESRLEFIEGVNEIELFDEFDSCCGSYCFGELYRGDRQQALHHSMTYVAYSEDSSRQPIRLSEKAEFPVSPLFHLISYTIDNLNETQRGMEQKLAQQTEKMINSYRVDKHTGLKNRIALQERLKTIKVDEHVVTLKLSNFHQINEKYGYQVADELIRDISDYLVHHFVELRWVSQTEPLYYISTAEWAFVFCSELPSHTIQQELSQLSDTIEHINFEPYGLPEVDYLSVSICGGIASQRDFSQVSGDELLLKSIDARRIGKARNTHLFNAKDCAVSAIEQQDKLDLMGIVSRAILNKRIITYSQPIFAAHTREQVSQECLVRIEDEGEIISPGRFLPIIEGTHLYTRLSRHMFESTIGYMSDKQAPFSINLSPQDMLSDKTLYLLEQAVAKMNDPFRLGIEVLESERLKDFGRMAEICRHFKQMGVRLLVDDFGSGYSNIDEIIRLEPDVIKLDGSLIKTIDRDPKQRQITGQLVKLCQVLNAKTVAEFVHNQEVCNIAESLGIDYLQGFYLAEPSRLF</sequence>
<dbReference type="InterPro" id="IPR029787">
    <property type="entry name" value="Nucleotide_cyclase"/>
</dbReference>
<dbReference type="InterPro" id="IPR000160">
    <property type="entry name" value="GGDEF_dom"/>
</dbReference>
<dbReference type="Gene3D" id="3.20.20.450">
    <property type="entry name" value="EAL domain"/>
    <property type="match status" value="1"/>
</dbReference>
<evidence type="ECO:0000259" key="1">
    <source>
        <dbReference type="PROSITE" id="PS50883"/>
    </source>
</evidence>
<dbReference type="EMBL" id="JXXV01000033">
    <property type="protein sequence ID" value="KJY81629.1"/>
    <property type="molecule type" value="Genomic_DNA"/>
</dbReference>
<dbReference type="SMART" id="SM00267">
    <property type="entry name" value="GGDEF"/>
    <property type="match status" value="1"/>
</dbReference>
<dbReference type="SMART" id="SM00052">
    <property type="entry name" value="EAL"/>
    <property type="match status" value="1"/>
</dbReference>
<feature type="domain" description="EAL" evidence="1">
    <location>
        <begin position="588"/>
        <end position="824"/>
    </location>
</feature>
<protein>
    <submittedName>
        <fullName evidence="2">Diguanylate cyclase</fullName>
    </submittedName>
</protein>
<keyword evidence="3" id="KW-1185">Reference proteome</keyword>
<dbReference type="RefSeq" id="WP_045956957.1">
    <property type="nucleotide sequence ID" value="NZ_JXXV01000033.1"/>
</dbReference>
<name>A0A0F4NFB9_9VIBR</name>
<dbReference type="PANTHER" id="PTHR33121:SF79">
    <property type="entry name" value="CYCLIC DI-GMP PHOSPHODIESTERASE PDED-RELATED"/>
    <property type="match status" value="1"/>
</dbReference>
<dbReference type="SUPFAM" id="SSF55073">
    <property type="entry name" value="Nucleotide cyclase"/>
    <property type="match status" value="1"/>
</dbReference>
<gene>
    <name evidence="2" type="ORF">TW81_17105</name>
</gene>
<dbReference type="InterPro" id="IPR035919">
    <property type="entry name" value="EAL_sf"/>
</dbReference>
<dbReference type="PANTHER" id="PTHR33121">
    <property type="entry name" value="CYCLIC DI-GMP PHOSPHODIESTERASE PDEF"/>
    <property type="match status" value="1"/>
</dbReference>
<dbReference type="SUPFAM" id="SSF141868">
    <property type="entry name" value="EAL domain-like"/>
    <property type="match status" value="1"/>
</dbReference>
<accession>A0A0F4NFB9</accession>
<comment type="caution">
    <text evidence="2">The sequence shown here is derived from an EMBL/GenBank/DDBJ whole genome shotgun (WGS) entry which is preliminary data.</text>
</comment>
<dbReference type="InterPro" id="IPR019494">
    <property type="entry name" value="FIST_C"/>
</dbReference>
<dbReference type="InterPro" id="IPR050706">
    <property type="entry name" value="Cyclic-di-GMP_PDE-like"/>
</dbReference>
<dbReference type="OrthoDB" id="5894408at2"/>
<dbReference type="Gene3D" id="3.30.70.270">
    <property type="match status" value="1"/>
</dbReference>
<dbReference type="Pfam" id="PF10442">
    <property type="entry name" value="FIST_C"/>
    <property type="match status" value="1"/>
</dbReference>
<evidence type="ECO:0000313" key="3">
    <source>
        <dbReference type="Proteomes" id="UP000033673"/>
    </source>
</evidence>
<dbReference type="InterPro" id="IPR043128">
    <property type="entry name" value="Rev_trsase/Diguanyl_cyclase"/>
</dbReference>
<dbReference type="SMART" id="SM01204">
    <property type="entry name" value="FIST_C"/>
    <property type="match status" value="1"/>
</dbReference>
<dbReference type="GO" id="GO:0071111">
    <property type="term" value="F:cyclic-guanylate-specific phosphodiesterase activity"/>
    <property type="evidence" value="ECO:0007669"/>
    <property type="project" value="InterPro"/>
</dbReference>
<proteinExistence type="predicted"/>
<dbReference type="Pfam" id="PF00990">
    <property type="entry name" value="GGDEF"/>
    <property type="match status" value="1"/>
</dbReference>
<dbReference type="Pfam" id="PF08495">
    <property type="entry name" value="FIST"/>
    <property type="match status" value="1"/>
</dbReference>
<dbReference type="SMART" id="SM00897">
    <property type="entry name" value="FIST"/>
    <property type="match status" value="1"/>
</dbReference>